<reference evidence="14" key="1">
    <citation type="submission" date="2009-07" db="EMBL/GenBank/DDBJ databases">
        <title>Complete sequence of Geobacter sp. M21.</title>
        <authorList>
            <consortium name="US DOE Joint Genome Institute"/>
            <person name="Lucas S."/>
            <person name="Copeland A."/>
            <person name="Lapidus A."/>
            <person name="Glavina del Rio T."/>
            <person name="Dalin E."/>
            <person name="Tice H."/>
            <person name="Bruce D."/>
            <person name="Goodwin L."/>
            <person name="Pitluck S."/>
            <person name="Saunders E."/>
            <person name="Brettin T."/>
            <person name="Detter J.C."/>
            <person name="Han C."/>
            <person name="Larimer F."/>
            <person name="Land M."/>
            <person name="Hauser L."/>
            <person name="Kyrpides N."/>
            <person name="Ovchinnikova G."/>
            <person name="Lovley D."/>
        </authorList>
    </citation>
    <scope>NUCLEOTIDE SEQUENCE [LARGE SCALE GENOMIC DNA]</scope>
    <source>
        <strain evidence="14">M21</strain>
    </source>
</reference>
<keyword evidence="1" id="KW-1003">Cell membrane</keyword>
<evidence type="ECO:0000256" key="6">
    <source>
        <dbReference type="ARBA" id="ARBA00022960"/>
    </source>
</evidence>
<feature type="domain" description="Glycosyl transferase family 51" evidence="13">
    <location>
        <begin position="59"/>
        <end position="224"/>
    </location>
</feature>
<dbReference type="CAZy" id="GT51">
    <property type="family name" value="Glycosyltransferase Family 51"/>
</dbReference>
<sequence length="328" mass="36410">MKMKKYLTWGGIAFAVYLIYVVVSLAMTPPVTELKNKKFNMTIQVKDWQGNYHPLVVGPKNRNWTPLSQIPSEMKWAVILAEDASFYKHEGIDVKAIKEAIKYDLEKQSFARGASTITQQVAKNLFLSREKTLTRKAKELYLAKRMEQELTKGRIIELYLNVIELGPMVHGIGHGARYYFGKSPANLTPRECAFLAAMLPGPRVAYNPYKNLGKVLKRSNMILGLLAKKGVLSVGEYRSALAQSPNIGRMQRKVDMSIKEVEVMANHTSATVPEEPLSQEEMDAQEPIPPAQEPIPAAPEGSAPQPAPEPAQEPASPASPPAGEEEKQ</sequence>
<dbReference type="PANTHER" id="PTHR30400">
    <property type="entry name" value="MONOFUNCTIONAL BIOSYNTHETIC PEPTIDOGLYCAN TRANSGLYCOSYLASE"/>
    <property type="match status" value="1"/>
</dbReference>
<dbReference type="GO" id="GO:0009274">
    <property type="term" value="C:peptidoglycan-based cell wall"/>
    <property type="evidence" value="ECO:0007669"/>
    <property type="project" value="InterPro"/>
</dbReference>
<dbReference type="GO" id="GO:0071555">
    <property type="term" value="P:cell wall organization"/>
    <property type="evidence" value="ECO:0007669"/>
    <property type="project" value="UniProtKB-KW"/>
</dbReference>
<dbReference type="PANTHER" id="PTHR30400:SF0">
    <property type="entry name" value="BIOSYNTHETIC PEPTIDOGLYCAN TRANSGLYCOSYLASE"/>
    <property type="match status" value="1"/>
</dbReference>
<feature type="region of interest" description="Disordered" evidence="11">
    <location>
        <begin position="266"/>
        <end position="328"/>
    </location>
</feature>
<feature type="transmembrane region" description="Helical" evidence="12">
    <location>
        <begin position="7"/>
        <end position="27"/>
    </location>
</feature>
<keyword evidence="4 14" id="KW-0808">Transferase</keyword>
<keyword evidence="8 12" id="KW-1133">Transmembrane helix</keyword>
<keyword evidence="9 12" id="KW-0472">Membrane</keyword>
<evidence type="ECO:0000256" key="7">
    <source>
        <dbReference type="ARBA" id="ARBA00022984"/>
    </source>
</evidence>
<keyword evidence="10" id="KW-0961">Cell wall biogenesis/degradation</keyword>
<dbReference type="AlphaFoldDB" id="C6E7W6"/>
<gene>
    <name evidence="14" type="ordered locus">GM21_0062</name>
</gene>
<evidence type="ECO:0000256" key="1">
    <source>
        <dbReference type="ARBA" id="ARBA00022475"/>
    </source>
</evidence>
<name>C6E7W6_GEOSM</name>
<evidence type="ECO:0000256" key="2">
    <source>
        <dbReference type="ARBA" id="ARBA00022519"/>
    </source>
</evidence>
<organism evidence="14">
    <name type="scientific">Geobacter sp. (strain M21)</name>
    <dbReference type="NCBI Taxonomy" id="443144"/>
    <lineage>
        <taxon>Bacteria</taxon>
        <taxon>Pseudomonadati</taxon>
        <taxon>Thermodesulfobacteriota</taxon>
        <taxon>Desulfuromonadia</taxon>
        <taxon>Geobacterales</taxon>
        <taxon>Geobacteraceae</taxon>
        <taxon>Geobacter</taxon>
    </lineage>
</organism>
<dbReference type="GO" id="GO:0016763">
    <property type="term" value="F:pentosyltransferase activity"/>
    <property type="evidence" value="ECO:0007669"/>
    <property type="project" value="InterPro"/>
</dbReference>
<dbReference type="Pfam" id="PF00912">
    <property type="entry name" value="Transgly"/>
    <property type="match status" value="1"/>
</dbReference>
<keyword evidence="6" id="KW-0133">Cell shape</keyword>
<evidence type="ECO:0000256" key="10">
    <source>
        <dbReference type="ARBA" id="ARBA00023316"/>
    </source>
</evidence>
<dbReference type="Gene3D" id="1.10.3810.10">
    <property type="entry name" value="Biosynthetic peptidoglycan transglycosylase-like"/>
    <property type="match status" value="1"/>
</dbReference>
<evidence type="ECO:0000256" key="11">
    <source>
        <dbReference type="SAM" id="MobiDB-lite"/>
    </source>
</evidence>
<dbReference type="OrthoDB" id="9766909at2"/>
<accession>C6E7W6</accession>
<evidence type="ECO:0000259" key="13">
    <source>
        <dbReference type="Pfam" id="PF00912"/>
    </source>
</evidence>
<evidence type="ECO:0000256" key="4">
    <source>
        <dbReference type="ARBA" id="ARBA00022679"/>
    </source>
</evidence>
<dbReference type="KEGG" id="gem:GM21_0062"/>
<protein>
    <submittedName>
        <fullName evidence="14">Peptidoglycan glycosyltransferase</fullName>
        <ecNumber evidence="14">2.4.1.129</ecNumber>
    </submittedName>
</protein>
<dbReference type="HOGENOM" id="CLU_006354_1_0_7"/>
<keyword evidence="7" id="KW-0573">Peptidoglycan synthesis</keyword>
<dbReference type="GO" id="GO:0008360">
    <property type="term" value="P:regulation of cell shape"/>
    <property type="evidence" value="ECO:0007669"/>
    <property type="project" value="UniProtKB-KW"/>
</dbReference>
<dbReference type="InterPro" id="IPR036950">
    <property type="entry name" value="PBP_transglycosylase"/>
</dbReference>
<dbReference type="InterPro" id="IPR001264">
    <property type="entry name" value="Glyco_trans_51"/>
</dbReference>
<evidence type="ECO:0000256" key="12">
    <source>
        <dbReference type="SAM" id="Phobius"/>
    </source>
</evidence>
<dbReference type="GO" id="GO:0009252">
    <property type="term" value="P:peptidoglycan biosynthetic process"/>
    <property type="evidence" value="ECO:0007669"/>
    <property type="project" value="UniProtKB-KW"/>
</dbReference>
<dbReference type="STRING" id="443144.GM21_0062"/>
<dbReference type="EMBL" id="CP001661">
    <property type="protein sequence ID" value="ACT16149.1"/>
    <property type="molecule type" value="Genomic_DNA"/>
</dbReference>
<dbReference type="InterPro" id="IPR011812">
    <property type="entry name" value="Pep_trsgly"/>
</dbReference>
<dbReference type="SUPFAM" id="SSF53955">
    <property type="entry name" value="Lysozyme-like"/>
    <property type="match status" value="1"/>
</dbReference>
<keyword evidence="5 12" id="KW-0812">Transmembrane</keyword>
<dbReference type="InterPro" id="IPR023346">
    <property type="entry name" value="Lysozyme-like_dom_sf"/>
</dbReference>
<evidence type="ECO:0000256" key="8">
    <source>
        <dbReference type="ARBA" id="ARBA00022989"/>
    </source>
</evidence>
<evidence type="ECO:0000256" key="5">
    <source>
        <dbReference type="ARBA" id="ARBA00022692"/>
    </source>
</evidence>
<keyword evidence="2" id="KW-0997">Cell inner membrane</keyword>
<dbReference type="EC" id="2.4.1.129" evidence="14"/>
<dbReference type="eggNOG" id="COG0744">
    <property type="taxonomic scope" value="Bacteria"/>
</dbReference>
<evidence type="ECO:0000313" key="14">
    <source>
        <dbReference type="EMBL" id="ACT16149.1"/>
    </source>
</evidence>
<dbReference type="GO" id="GO:0016020">
    <property type="term" value="C:membrane"/>
    <property type="evidence" value="ECO:0007669"/>
    <property type="project" value="InterPro"/>
</dbReference>
<proteinExistence type="predicted"/>
<keyword evidence="3 14" id="KW-0328">Glycosyltransferase</keyword>
<evidence type="ECO:0000256" key="3">
    <source>
        <dbReference type="ARBA" id="ARBA00022676"/>
    </source>
</evidence>
<feature type="compositionally biased region" description="Pro residues" evidence="11">
    <location>
        <begin position="287"/>
        <end position="297"/>
    </location>
</feature>
<evidence type="ECO:0000256" key="9">
    <source>
        <dbReference type="ARBA" id="ARBA00023136"/>
    </source>
</evidence>